<dbReference type="PANTHER" id="PTHR12786">
    <property type="entry name" value="SPLICING FACTOR SF3A-RELATED"/>
    <property type="match status" value="1"/>
</dbReference>
<dbReference type="Pfam" id="PF12108">
    <property type="entry name" value="SF3a60_bindingd"/>
    <property type="match status" value="1"/>
</dbReference>
<dbReference type="SMART" id="SM00451">
    <property type="entry name" value="ZnF_U1"/>
    <property type="match status" value="1"/>
</dbReference>
<dbReference type="SUPFAM" id="SSF57667">
    <property type="entry name" value="beta-beta-alpha zinc fingers"/>
    <property type="match status" value="1"/>
</dbReference>
<dbReference type="InterPro" id="IPR024598">
    <property type="entry name" value="SF3a60/Prp9_C"/>
</dbReference>
<evidence type="ECO:0000256" key="1">
    <source>
        <dbReference type="ARBA" id="ARBA00004123"/>
    </source>
</evidence>
<accession>A0AAN6GWP6</accession>
<keyword evidence="5" id="KW-0436">Ligase</keyword>
<dbReference type="GO" id="GO:0005681">
    <property type="term" value="C:spliceosomal complex"/>
    <property type="evidence" value="ECO:0007669"/>
    <property type="project" value="InterPro"/>
</dbReference>
<dbReference type="PANTHER" id="PTHR12786:SF2">
    <property type="entry name" value="SPLICING FACTOR 3A SUBUNIT 3"/>
    <property type="match status" value="1"/>
</dbReference>
<dbReference type="Pfam" id="PF16837">
    <property type="entry name" value="SF3A3"/>
    <property type="match status" value="1"/>
</dbReference>
<dbReference type="AlphaFoldDB" id="A0AAN6GWP6"/>
<feature type="domain" description="C2H2-type" evidence="4">
    <location>
        <begin position="311"/>
        <end position="333"/>
    </location>
</feature>
<reference evidence="5" key="1">
    <citation type="journal article" date="2023" name="PhytoFront">
        <title>Draft Genome Resources of Seven Strains of Tilletia horrida, Causal Agent of Kernel Smut of Rice.</title>
        <authorList>
            <person name="Khanal S."/>
            <person name="Antony Babu S."/>
            <person name="Zhou X.G."/>
        </authorList>
    </citation>
    <scope>NUCLEOTIDE SEQUENCE</scope>
    <source>
        <strain evidence="5">TX6</strain>
    </source>
</reference>
<dbReference type="GO" id="GO:0003910">
    <property type="term" value="F:DNA ligase (ATP) activity"/>
    <property type="evidence" value="ECO:0007669"/>
    <property type="project" value="UniProtKB-EC"/>
</dbReference>
<sequence length="590" mass="65797">MSTGLFEVARQTHEEIERYEVALADLLLKPVYTHKDKLRQKHLTSEFLDRITSRNRYLVAFYDQANTERADELKLLSSGTDDDMFTEFDARLKRIRTYHDKYPTAPPGAAAFRIDLDRPEASLAVGPASAAAGSSSASGAIGDAAASTVGPDFLDRMFSGEEAAGKYLDLYPSHTAYINLKGVKKISYLKYIDEFDKLLPLPASSSSAMPIDDHTTQDIHSDARIPLDAKRTDAYRDYLTNLQSYLLGFLRKTQPLLNVDALEQRILRESEQAWEDGTAPGWNEKEETLYGKGKAKGNKSASESQGEGIWCEACAKFFSKSTVYEAHLKAPKHGKAAARIASGAAKPTPQPSSDAASEQLQQQTHQQQQEQERRTARAKQLAHLEHAIVVLGEELGPIREETKSNVERKAALTERERQAEAEAAELEAMGLSTNGDKKKGKAAANGENGAEGGGEDDDDEDEDDKIYNPLKLPLGWDGKPIPFWLYKLHGLGVEYKCEICSDHVYQGRKNFEKHFQESRHAFGMRALGLPNTKHFHEITRISDALALAERLKKQGRQQAEEQGEAEEVEDEYGNTYTKKTYELLKRQGLI</sequence>
<dbReference type="Pfam" id="PF11931">
    <property type="entry name" value="SF3a60_Prp9_C"/>
    <property type="match status" value="1"/>
</dbReference>
<dbReference type="GO" id="GO:0000398">
    <property type="term" value="P:mRNA splicing, via spliceosome"/>
    <property type="evidence" value="ECO:0007669"/>
    <property type="project" value="InterPro"/>
</dbReference>
<name>A0AAN6GWP6_9BASI</name>
<evidence type="ECO:0000313" key="5">
    <source>
        <dbReference type="EMBL" id="KAK0556323.1"/>
    </source>
</evidence>
<protein>
    <submittedName>
        <fullName evidence="5">Pre-mRNA-splicing factor sap61</fullName>
        <ecNumber evidence="5">6.5.1.1</ecNumber>
    </submittedName>
</protein>
<dbReference type="InterPro" id="IPR003604">
    <property type="entry name" value="Matrin/U1-like-C_Znf_C2H2"/>
</dbReference>
<comment type="caution">
    <text evidence="5">The sequence shown here is derived from an EMBL/GenBank/DDBJ whole genome shotgun (WGS) entry which is preliminary data.</text>
</comment>
<proteinExistence type="predicted"/>
<dbReference type="InterPro" id="IPR051421">
    <property type="entry name" value="RNA_Proc_DNA_Dmg_Regulator"/>
</dbReference>
<gene>
    <name evidence="5" type="primary">sap61</name>
    <name evidence="5" type="ORF">OC846_001278</name>
</gene>
<evidence type="ECO:0000256" key="2">
    <source>
        <dbReference type="ARBA" id="ARBA00023242"/>
    </source>
</evidence>
<dbReference type="InterPro" id="IPR013087">
    <property type="entry name" value="Znf_C2H2_type"/>
</dbReference>
<organism evidence="5 6">
    <name type="scientific">Tilletia horrida</name>
    <dbReference type="NCBI Taxonomy" id="155126"/>
    <lineage>
        <taxon>Eukaryota</taxon>
        <taxon>Fungi</taxon>
        <taxon>Dikarya</taxon>
        <taxon>Basidiomycota</taxon>
        <taxon>Ustilaginomycotina</taxon>
        <taxon>Exobasidiomycetes</taxon>
        <taxon>Tilletiales</taxon>
        <taxon>Tilletiaceae</taxon>
        <taxon>Tilletia</taxon>
    </lineage>
</organism>
<dbReference type="EMBL" id="JAPDMZ010000017">
    <property type="protein sequence ID" value="KAK0556323.1"/>
    <property type="molecule type" value="Genomic_DNA"/>
</dbReference>
<dbReference type="PROSITE" id="PS00028">
    <property type="entry name" value="ZINC_FINGER_C2H2_1"/>
    <property type="match status" value="1"/>
</dbReference>
<dbReference type="GO" id="GO:0003723">
    <property type="term" value="F:RNA binding"/>
    <property type="evidence" value="ECO:0007669"/>
    <property type="project" value="InterPro"/>
</dbReference>
<comment type="subcellular location">
    <subcellularLocation>
        <location evidence="1">Nucleus</location>
    </subcellularLocation>
</comment>
<evidence type="ECO:0000313" key="6">
    <source>
        <dbReference type="Proteomes" id="UP001176517"/>
    </source>
</evidence>
<dbReference type="InterPro" id="IPR031774">
    <property type="entry name" value="SF3A3_dom"/>
</dbReference>
<dbReference type="InterPro" id="IPR021966">
    <property type="entry name" value="SF3a60_bindingd"/>
</dbReference>
<keyword evidence="6" id="KW-1185">Reference proteome</keyword>
<feature type="compositionally biased region" description="Acidic residues" evidence="3">
    <location>
        <begin position="453"/>
        <end position="464"/>
    </location>
</feature>
<feature type="compositionally biased region" description="Basic and acidic residues" evidence="3">
    <location>
        <begin position="406"/>
        <end position="420"/>
    </location>
</feature>
<feature type="compositionally biased region" description="Low complexity" evidence="3">
    <location>
        <begin position="358"/>
        <end position="369"/>
    </location>
</feature>
<dbReference type="InterPro" id="IPR036236">
    <property type="entry name" value="Znf_C2H2_sf"/>
</dbReference>
<evidence type="ECO:0000259" key="4">
    <source>
        <dbReference type="PROSITE" id="PS00028"/>
    </source>
</evidence>
<dbReference type="GO" id="GO:0008270">
    <property type="term" value="F:zinc ion binding"/>
    <property type="evidence" value="ECO:0007669"/>
    <property type="project" value="InterPro"/>
</dbReference>
<feature type="region of interest" description="Disordered" evidence="3">
    <location>
        <begin position="406"/>
        <end position="465"/>
    </location>
</feature>
<dbReference type="Proteomes" id="UP001176517">
    <property type="component" value="Unassembled WGS sequence"/>
</dbReference>
<feature type="region of interest" description="Disordered" evidence="3">
    <location>
        <begin position="338"/>
        <end position="378"/>
    </location>
</feature>
<evidence type="ECO:0000256" key="3">
    <source>
        <dbReference type="SAM" id="MobiDB-lite"/>
    </source>
</evidence>
<keyword evidence="2" id="KW-0539">Nucleus</keyword>
<dbReference type="EC" id="6.5.1.1" evidence="5"/>